<sequence length="121" mass="13032">MESHGKQLPDYPERIKVVESPRPDESVAAEHRVIGEMVEAQWGGAKSLSADCCPECGGYVFNPEVNPGGASTITTASPTAQYCTLCGFTGHPSVFADHSCLAYRAAEILDEPNRFDPFEAL</sequence>
<comment type="caution">
    <text evidence="1">The sequence shown here is derived from an EMBL/GenBank/DDBJ whole genome shotgun (WGS) entry which is preliminary data.</text>
</comment>
<accession>A0A0F8WXA4</accession>
<protein>
    <submittedName>
        <fullName evidence="1">Uncharacterized protein</fullName>
    </submittedName>
</protein>
<name>A0A0F8WXA4_9ZZZZ</name>
<reference evidence="1" key="1">
    <citation type="journal article" date="2015" name="Nature">
        <title>Complex archaea that bridge the gap between prokaryotes and eukaryotes.</title>
        <authorList>
            <person name="Spang A."/>
            <person name="Saw J.H."/>
            <person name="Jorgensen S.L."/>
            <person name="Zaremba-Niedzwiedzka K."/>
            <person name="Martijn J."/>
            <person name="Lind A.E."/>
            <person name="van Eijk R."/>
            <person name="Schleper C."/>
            <person name="Guy L."/>
            <person name="Ettema T.J."/>
        </authorList>
    </citation>
    <scope>NUCLEOTIDE SEQUENCE</scope>
</reference>
<evidence type="ECO:0000313" key="1">
    <source>
        <dbReference type="EMBL" id="KKK53075.1"/>
    </source>
</evidence>
<dbReference type="EMBL" id="LAZR01066690">
    <property type="protein sequence ID" value="KKK53075.1"/>
    <property type="molecule type" value="Genomic_DNA"/>
</dbReference>
<proteinExistence type="predicted"/>
<gene>
    <name evidence="1" type="ORF">LCGC14_3098440</name>
</gene>
<dbReference type="AlphaFoldDB" id="A0A0F8WXA4"/>
<feature type="non-terminal residue" evidence="1">
    <location>
        <position position="121"/>
    </location>
</feature>
<organism evidence="1">
    <name type="scientific">marine sediment metagenome</name>
    <dbReference type="NCBI Taxonomy" id="412755"/>
    <lineage>
        <taxon>unclassified sequences</taxon>
        <taxon>metagenomes</taxon>
        <taxon>ecological metagenomes</taxon>
    </lineage>
</organism>